<reference evidence="1 2" key="1">
    <citation type="submission" date="2020-03" db="EMBL/GenBank/DDBJ databases">
        <title>Leucobacter sp. nov., isolated from beetles.</title>
        <authorList>
            <person name="Hyun D.-W."/>
            <person name="Bae J.-W."/>
        </authorList>
    </citation>
    <scope>NUCLEOTIDE SEQUENCE [LARGE SCALE GENOMIC DNA]</scope>
    <source>
        <strain evidence="1 2">HDW9A</strain>
    </source>
</reference>
<protein>
    <submittedName>
        <fullName evidence="1">DUF2017 family protein</fullName>
    </submittedName>
</protein>
<dbReference type="InterPro" id="IPR018561">
    <property type="entry name" value="AosR"/>
</dbReference>
<dbReference type="RefSeq" id="WP_166330437.1">
    <property type="nucleotide sequence ID" value="NZ_CP049933.1"/>
</dbReference>
<proteinExistence type="predicted"/>
<organism evidence="1 2">
    <name type="scientific">Leucobacter coleopterorum</name>
    <dbReference type="NCBI Taxonomy" id="2714933"/>
    <lineage>
        <taxon>Bacteria</taxon>
        <taxon>Bacillati</taxon>
        <taxon>Actinomycetota</taxon>
        <taxon>Actinomycetes</taxon>
        <taxon>Micrococcales</taxon>
        <taxon>Microbacteriaceae</taxon>
        <taxon>Leucobacter</taxon>
    </lineage>
</organism>
<accession>A0ABX6JXG4</accession>
<keyword evidence="2" id="KW-1185">Reference proteome</keyword>
<dbReference type="Pfam" id="PF09438">
    <property type="entry name" value="DUF2017"/>
    <property type="match status" value="1"/>
</dbReference>
<evidence type="ECO:0000313" key="2">
    <source>
        <dbReference type="Proteomes" id="UP000503441"/>
    </source>
</evidence>
<gene>
    <name evidence="1" type="ORF">G7066_08515</name>
</gene>
<evidence type="ECO:0000313" key="1">
    <source>
        <dbReference type="EMBL" id="QIM18646.1"/>
    </source>
</evidence>
<sequence length="203" mass="22172">MKLQPLPNSGLRLLLNYDEAAMLDQLITQLMQLLQSHSGTALDPDPLFASLEIGGSEEIPEDPALARLFPNAYEEDKQSSQFRRVTEQGLLNRKLQDAALVSSALGLGGGLPDKDTQFEVDILASTLPAWVKTITALRLAIAARIGLDTAEDHDRLLKDEETRGTVLVFDWLAAILESALMMRLSQGDDGDDGFDNSIEDVPV</sequence>
<name>A0ABX6JXG4_9MICO</name>
<dbReference type="Proteomes" id="UP000503441">
    <property type="component" value="Chromosome"/>
</dbReference>
<dbReference type="EMBL" id="CP049933">
    <property type="protein sequence ID" value="QIM18646.1"/>
    <property type="molecule type" value="Genomic_DNA"/>
</dbReference>